<dbReference type="RefSeq" id="WP_084057208.1">
    <property type="nucleotide sequence ID" value="NZ_FWXF01000006.1"/>
</dbReference>
<proteinExistence type="predicted"/>
<dbReference type="EMBL" id="FWXF01000006">
    <property type="protein sequence ID" value="SMC22433.1"/>
    <property type="molecule type" value="Genomic_DNA"/>
</dbReference>
<name>A0A1W1XER4_9BACT</name>
<accession>A0A1W1XER4</accession>
<dbReference type="STRING" id="1121390.SAMN02746041_01447"/>
<dbReference type="Proteomes" id="UP000192783">
    <property type="component" value="Unassembled WGS sequence"/>
</dbReference>
<dbReference type="AlphaFoldDB" id="A0A1W1XER4"/>
<keyword evidence="2" id="KW-1185">Reference proteome</keyword>
<evidence type="ECO:0000313" key="1">
    <source>
        <dbReference type="EMBL" id="SMC22433.1"/>
    </source>
</evidence>
<evidence type="ECO:0000313" key="2">
    <source>
        <dbReference type="Proteomes" id="UP000192783"/>
    </source>
</evidence>
<evidence type="ECO:0008006" key="3">
    <source>
        <dbReference type="Google" id="ProtNLM"/>
    </source>
</evidence>
<sequence>MTSVDPLESLAGVIQELRRAVQTLQDGAEQDAEAWEMDRALRHCREAFSRLEDAVRAMDPAIARQAENRRRVWRLLEDLQGGYAACVAQCQAASRRVAGRMAVVRQGKSASAQYQKVARLKGHGSGGA</sequence>
<protein>
    <recommendedName>
        <fullName evidence="3">Flagellar protein FliT</fullName>
    </recommendedName>
</protein>
<gene>
    <name evidence="1" type="ORF">SAMN02746041_01447</name>
</gene>
<reference evidence="1 2" key="1">
    <citation type="submission" date="2017-04" db="EMBL/GenBank/DDBJ databases">
        <authorList>
            <person name="Afonso C.L."/>
            <person name="Miller P.J."/>
            <person name="Scott M.A."/>
            <person name="Spackman E."/>
            <person name="Goraichik I."/>
            <person name="Dimitrov K.M."/>
            <person name="Suarez D.L."/>
            <person name="Swayne D.E."/>
        </authorList>
    </citation>
    <scope>NUCLEOTIDE SEQUENCE [LARGE SCALE GENOMIC DNA]</scope>
    <source>
        <strain evidence="1 2">DSM 13146</strain>
    </source>
</reference>
<organism evidence="1 2">
    <name type="scientific">Desulfacinum hydrothermale DSM 13146</name>
    <dbReference type="NCBI Taxonomy" id="1121390"/>
    <lineage>
        <taxon>Bacteria</taxon>
        <taxon>Pseudomonadati</taxon>
        <taxon>Thermodesulfobacteriota</taxon>
        <taxon>Syntrophobacteria</taxon>
        <taxon>Syntrophobacterales</taxon>
        <taxon>Syntrophobacteraceae</taxon>
        <taxon>Desulfacinum</taxon>
    </lineage>
</organism>